<evidence type="ECO:0000313" key="2">
    <source>
        <dbReference type="EMBL" id="CAF4297880.1"/>
    </source>
</evidence>
<dbReference type="Proteomes" id="UP000663887">
    <property type="component" value="Unassembled WGS sequence"/>
</dbReference>
<comment type="caution">
    <text evidence="2">The sequence shown here is derived from an EMBL/GenBank/DDBJ whole genome shotgun (WGS) entry which is preliminary data.</text>
</comment>
<reference evidence="2" key="1">
    <citation type="submission" date="2021-02" db="EMBL/GenBank/DDBJ databases">
        <authorList>
            <person name="Nowell W R."/>
        </authorList>
    </citation>
    <scope>NUCLEOTIDE SEQUENCE</scope>
</reference>
<evidence type="ECO:0000313" key="3">
    <source>
        <dbReference type="Proteomes" id="UP000663842"/>
    </source>
</evidence>
<accession>A0A820HL81</accession>
<dbReference type="EMBL" id="CAJNRG010015132">
    <property type="protein sequence ID" value="CAF2162152.1"/>
    <property type="molecule type" value="Genomic_DNA"/>
</dbReference>
<gene>
    <name evidence="2" type="ORF">UXM345_LOCUS33244</name>
    <name evidence="1" type="ORF">XDN619_LOCUS30546</name>
</gene>
<organism evidence="2 3">
    <name type="scientific">Rotaria magnacalcarata</name>
    <dbReference type="NCBI Taxonomy" id="392030"/>
    <lineage>
        <taxon>Eukaryota</taxon>
        <taxon>Metazoa</taxon>
        <taxon>Spiralia</taxon>
        <taxon>Gnathifera</taxon>
        <taxon>Rotifera</taxon>
        <taxon>Eurotatoria</taxon>
        <taxon>Bdelloidea</taxon>
        <taxon>Philodinida</taxon>
        <taxon>Philodinidae</taxon>
        <taxon>Rotaria</taxon>
    </lineage>
</organism>
<proteinExistence type="predicted"/>
<protein>
    <submittedName>
        <fullName evidence="2">Uncharacterized protein</fullName>
    </submittedName>
</protein>
<dbReference type="EMBL" id="CAJOBF010010871">
    <property type="protein sequence ID" value="CAF4297880.1"/>
    <property type="molecule type" value="Genomic_DNA"/>
</dbReference>
<dbReference type="AlphaFoldDB" id="A0A820HL81"/>
<evidence type="ECO:0000313" key="1">
    <source>
        <dbReference type="EMBL" id="CAF2162152.1"/>
    </source>
</evidence>
<name>A0A820HL81_9BILA</name>
<dbReference type="Proteomes" id="UP000663842">
    <property type="component" value="Unassembled WGS sequence"/>
</dbReference>
<sequence>MYVDVSYYELPAPQQPEQDVIYELNLVENPREPLVVLEDISHLLDVSTASEEEDSVIIIDYVPEDPKVIDIAESDTDEDEVLCIGGPYQEGDTTYLDIGLNDDFQEDPDFDESVTHVPSALVHELPLLLPVACSTPKPPDLTPCDAVNLNDAFLEESSEVFGTGDAEITIMFVAPCVAAQISEDFTPAASSTPVPMEL</sequence>